<proteinExistence type="predicted"/>
<sequence>MNDDRKQHHPQIPTRSPTTLPYCDSCLGITYFHHSYLSKGAPPRCFGIRRIVSVPAENLDSFRSDYNNGVSSRGDILDEMWCLGLSRKAKTSQGTTNVPQCGPGLRLLFIRHKRMSEINSQRRPQAKPIAMPKDPEIKPFRLIQSPQTVKSEPHQQNLSRGIDRVCRHLNAQSAFITKFITTSAWMTTEKEFWELCLRKTFLMPNKMKESMIRYGKSLSLWFNDPSVGKG</sequence>
<dbReference type="AlphaFoldDB" id="A0A0H5QJZ3"/>
<protein>
    <submittedName>
        <fullName evidence="1">Uncharacterized protein</fullName>
    </submittedName>
</protein>
<dbReference type="EMBL" id="HACM01001214">
    <property type="protein sequence ID" value="CRZ01656.1"/>
    <property type="molecule type" value="Transcribed_RNA"/>
</dbReference>
<name>A0A0H5QJZ3_9EUKA</name>
<accession>A0A0H5QJZ3</accession>
<evidence type="ECO:0000313" key="1">
    <source>
        <dbReference type="EMBL" id="CRZ01656.1"/>
    </source>
</evidence>
<reference evidence="1" key="1">
    <citation type="submission" date="2015-04" db="EMBL/GenBank/DDBJ databases">
        <title>The genome sequence of the plant pathogenic Rhizarian Plasmodiophora brassicae reveals insights in its biotrophic life cycle and the origin of chitin synthesis.</title>
        <authorList>
            <person name="Schwelm A."/>
            <person name="Fogelqvist J."/>
            <person name="Knaust A."/>
            <person name="Julke S."/>
            <person name="Lilja T."/>
            <person name="Dhandapani V."/>
            <person name="Bonilla-Rosso G."/>
            <person name="Karlsson M."/>
            <person name="Shevchenko A."/>
            <person name="Choi S.R."/>
            <person name="Kim H.G."/>
            <person name="Park J.Y."/>
            <person name="Lim Y.P."/>
            <person name="Ludwig-Muller J."/>
            <person name="Dixelius C."/>
        </authorList>
    </citation>
    <scope>NUCLEOTIDE SEQUENCE</scope>
    <source>
        <tissue evidence="1">Potato root galls</tissue>
    </source>
</reference>
<organism evidence="1">
    <name type="scientific">Spongospora subterranea</name>
    <dbReference type="NCBI Taxonomy" id="70186"/>
    <lineage>
        <taxon>Eukaryota</taxon>
        <taxon>Sar</taxon>
        <taxon>Rhizaria</taxon>
        <taxon>Endomyxa</taxon>
        <taxon>Phytomyxea</taxon>
        <taxon>Plasmodiophorida</taxon>
        <taxon>Plasmodiophoridae</taxon>
        <taxon>Spongospora</taxon>
    </lineage>
</organism>